<dbReference type="EC" id="2.7.7.87" evidence="3"/>
<keyword evidence="14" id="KW-1185">Reference proteome</keyword>
<protein>
    <recommendedName>
        <fullName evidence="10">L-threonylcarbamoyladenylate synthase</fullName>
        <ecNumber evidence="3">2.7.7.87</ecNumber>
    </recommendedName>
    <alternativeName>
        <fullName evidence="10">L-threonylcarbamoyladenylate synthase</fullName>
    </alternativeName>
</protein>
<evidence type="ECO:0000256" key="11">
    <source>
        <dbReference type="ARBA" id="ARBA00048366"/>
    </source>
</evidence>
<dbReference type="PROSITE" id="PS51163">
    <property type="entry name" value="YRDC"/>
    <property type="match status" value="1"/>
</dbReference>
<accession>A0A133XWD7</accession>
<dbReference type="NCBIfam" id="TIGR00057">
    <property type="entry name" value="L-threonylcarbamoyladenylate synthase"/>
    <property type="match status" value="1"/>
</dbReference>
<evidence type="ECO:0000256" key="1">
    <source>
        <dbReference type="ARBA" id="ARBA00004496"/>
    </source>
</evidence>
<name>A0A133XWD7_9ACTN</name>
<evidence type="ECO:0000259" key="12">
    <source>
        <dbReference type="PROSITE" id="PS51163"/>
    </source>
</evidence>
<dbReference type="PATRIC" id="fig|1393034.3.peg.323"/>
<comment type="catalytic activity">
    <reaction evidence="11">
        <text>L-threonine + hydrogencarbonate + ATP = L-threonylcarbamoyladenylate + diphosphate + H2O</text>
        <dbReference type="Rhea" id="RHEA:36407"/>
        <dbReference type="ChEBI" id="CHEBI:15377"/>
        <dbReference type="ChEBI" id="CHEBI:17544"/>
        <dbReference type="ChEBI" id="CHEBI:30616"/>
        <dbReference type="ChEBI" id="CHEBI:33019"/>
        <dbReference type="ChEBI" id="CHEBI:57926"/>
        <dbReference type="ChEBI" id="CHEBI:73682"/>
        <dbReference type="EC" id="2.7.7.87"/>
    </reaction>
</comment>
<evidence type="ECO:0000256" key="3">
    <source>
        <dbReference type="ARBA" id="ARBA00012584"/>
    </source>
</evidence>
<keyword evidence="5" id="KW-0808">Transferase</keyword>
<evidence type="ECO:0000313" key="14">
    <source>
        <dbReference type="Proteomes" id="UP000070675"/>
    </source>
</evidence>
<dbReference type="PANTHER" id="PTHR17490">
    <property type="entry name" value="SUA5"/>
    <property type="match status" value="1"/>
</dbReference>
<comment type="subcellular location">
    <subcellularLocation>
        <location evidence="1">Cytoplasm</location>
    </subcellularLocation>
</comment>
<dbReference type="SUPFAM" id="SSF55821">
    <property type="entry name" value="YrdC/RibB"/>
    <property type="match status" value="1"/>
</dbReference>
<dbReference type="GO" id="GO:0006450">
    <property type="term" value="P:regulation of translational fidelity"/>
    <property type="evidence" value="ECO:0007669"/>
    <property type="project" value="TreeGrafter"/>
</dbReference>
<dbReference type="AlphaFoldDB" id="A0A133XWD7"/>
<keyword evidence="7" id="KW-0548">Nucleotidyltransferase</keyword>
<evidence type="ECO:0000256" key="7">
    <source>
        <dbReference type="ARBA" id="ARBA00022695"/>
    </source>
</evidence>
<dbReference type="Proteomes" id="UP000070675">
    <property type="component" value="Unassembled WGS sequence"/>
</dbReference>
<dbReference type="GO" id="GO:0000049">
    <property type="term" value="F:tRNA binding"/>
    <property type="evidence" value="ECO:0007669"/>
    <property type="project" value="TreeGrafter"/>
</dbReference>
<keyword evidence="6" id="KW-0819">tRNA processing</keyword>
<evidence type="ECO:0000256" key="4">
    <source>
        <dbReference type="ARBA" id="ARBA00022490"/>
    </source>
</evidence>
<dbReference type="OrthoDB" id="9814580at2"/>
<gene>
    <name evidence="13" type="ORF">HMPREF3192_00329</name>
</gene>
<evidence type="ECO:0000256" key="6">
    <source>
        <dbReference type="ARBA" id="ARBA00022694"/>
    </source>
</evidence>
<dbReference type="GO" id="GO:0003725">
    <property type="term" value="F:double-stranded RNA binding"/>
    <property type="evidence" value="ECO:0007669"/>
    <property type="project" value="InterPro"/>
</dbReference>
<dbReference type="EMBL" id="LSCR01000005">
    <property type="protein sequence ID" value="KXB35252.1"/>
    <property type="molecule type" value="Genomic_DNA"/>
</dbReference>
<evidence type="ECO:0000256" key="5">
    <source>
        <dbReference type="ARBA" id="ARBA00022679"/>
    </source>
</evidence>
<evidence type="ECO:0000256" key="10">
    <source>
        <dbReference type="ARBA" id="ARBA00029774"/>
    </source>
</evidence>
<dbReference type="STRING" id="1393034.HMPREF3192_00329"/>
<dbReference type="InterPro" id="IPR006070">
    <property type="entry name" value="Sua5-like_dom"/>
</dbReference>
<sequence>MACLIKADQNNPSDEVLDRAVQVLNHDGVCIMPTDSVYGIGCAAYADNPAHERIFIAKKRDRAQTLPLLLASPDDLFVYGRDVPQWMEKLVKTFWPGALTVVVKASEQLPAEYVKADGTIALRVPNSNLVRALAAKLGTPLATTSANIHGIPAATSGSSLDQQLCEQVDLVIDAGPAPIAIASTIVGVRLATSGELEPVIYREAALSVQQIYDAIGC</sequence>
<evidence type="ECO:0000256" key="8">
    <source>
        <dbReference type="ARBA" id="ARBA00022741"/>
    </source>
</evidence>
<keyword evidence="8" id="KW-0547">Nucleotide-binding</keyword>
<dbReference type="PANTHER" id="PTHR17490:SF16">
    <property type="entry name" value="THREONYLCARBAMOYL-AMP SYNTHASE"/>
    <property type="match status" value="1"/>
</dbReference>
<dbReference type="RefSeq" id="WP_066304725.1">
    <property type="nucleotide sequence ID" value="NZ_KQ959486.1"/>
</dbReference>
<keyword evidence="4" id="KW-0963">Cytoplasm</keyword>
<evidence type="ECO:0000256" key="2">
    <source>
        <dbReference type="ARBA" id="ARBA00007663"/>
    </source>
</evidence>
<feature type="domain" description="YrdC-like" evidence="12">
    <location>
        <begin position="14"/>
        <end position="206"/>
    </location>
</feature>
<dbReference type="GO" id="GO:0008033">
    <property type="term" value="P:tRNA processing"/>
    <property type="evidence" value="ECO:0007669"/>
    <property type="project" value="UniProtKB-KW"/>
</dbReference>
<proteinExistence type="inferred from homology"/>
<comment type="similarity">
    <text evidence="2">Belongs to the SUA5 family.</text>
</comment>
<evidence type="ECO:0000313" key="13">
    <source>
        <dbReference type="EMBL" id="KXB35252.1"/>
    </source>
</evidence>
<comment type="caution">
    <text evidence="13">The sequence shown here is derived from an EMBL/GenBank/DDBJ whole genome shotgun (WGS) entry which is preliminary data.</text>
</comment>
<organism evidence="13 14">
    <name type="scientific">Atopobium deltae</name>
    <dbReference type="NCBI Taxonomy" id="1393034"/>
    <lineage>
        <taxon>Bacteria</taxon>
        <taxon>Bacillati</taxon>
        <taxon>Actinomycetota</taxon>
        <taxon>Coriobacteriia</taxon>
        <taxon>Coriobacteriales</taxon>
        <taxon>Atopobiaceae</taxon>
        <taxon>Atopobium</taxon>
    </lineage>
</organism>
<dbReference type="GO" id="GO:0005737">
    <property type="term" value="C:cytoplasm"/>
    <property type="evidence" value="ECO:0007669"/>
    <property type="project" value="UniProtKB-SubCell"/>
</dbReference>
<dbReference type="InterPro" id="IPR050156">
    <property type="entry name" value="TC-AMP_synthase_SUA5"/>
</dbReference>
<dbReference type="InterPro" id="IPR017945">
    <property type="entry name" value="DHBP_synth_RibB-like_a/b_dom"/>
</dbReference>
<dbReference type="Pfam" id="PF01300">
    <property type="entry name" value="Sua5_yciO_yrdC"/>
    <property type="match status" value="1"/>
</dbReference>
<evidence type="ECO:0000256" key="9">
    <source>
        <dbReference type="ARBA" id="ARBA00022840"/>
    </source>
</evidence>
<reference evidence="14" key="1">
    <citation type="submission" date="2016-01" db="EMBL/GenBank/DDBJ databases">
        <authorList>
            <person name="Mitreva M."/>
            <person name="Pepin K.H."/>
            <person name="Mihindukulasuriya K.A."/>
            <person name="Fulton R."/>
            <person name="Fronick C."/>
            <person name="O'Laughlin M."/>
            <person name="Miner T."/>
            <person name="Herter B."/>
            <person name="Rosa B.A."/>
            <person name="Cordes M."/>
            <person name="Tomlinson C."/>
            <person name="Wollam A."/>
            <person name="Palsikar V.B."/>
            <person name="Mardis E.R."/>
            <person name="Wilson R.K."/>
        </authorList>
    </citation>
    <scope>NUCLEOTIDE SEQUENCE [LARGE SCALE GENOMIC DNA]</scope>
    <source>
        <strain evidence="14">DNF00019</strain>
    </source>
</reference>
<dbReference type="GO" id="GO:0005524">
    <property type="term" value="F:ATP binding"/>
    <property type="evidence" value="ECO:0007669"/>
    <property type="project" value="UniProtKB-KW"/>
</dbReference>
<dbReference type="GO" id="GO:0061710">
    <property type="term" value="F:L-threonylcarbamoyladenylate synthase"/>
    <property type="evidence" value="ECO:0007669"/>
    <property type="project" value="UniProtKB-EC"/>
</dbReference>
<dbReference type="Gene3D" id="3.90.870.10">
    <property type="entry name" value="DHBP synthase"/>
    <property type="match status" value="1"/>
</dbReference>
<keyword evidence="9" id="KW-0067">ATP-binding</keyword>